<feature type="compositionally biased region" description="Low complexity" evidence="2">
    <location>
        <begin position="274"/>
        <end position="298"/>
    </location>
</feature>
<organism evidence="3 4">
    <name type="scientific">Mycolicibacterium grossiae</name>
    <dbReference type="NCBI Taxonomy" id="1552759"/>
    <lineage>
        <taxon>Bacteria</taxon>
        <taxon>Bacillati</taxon>
        <taxon>Actinomycetota</taxon>
        <taxon>Actinomycetes</taxon>
        <taxon>Mycobacteriales</taxon>
        <taxon>Mycobacteriaceae</taxon>
        <taxon>Mycolicibacterium</taxon>
    </lineage>
</organism>
<name>A0A1E8PX71_9MYCO</name>
<evidence type="ECO:0000256" key="2">
    <source>
        <dbReference type="SAM" id="MobiDB-lite"/>
    </source>
</evidence>
<reference evidence="3 4" key="1">
    <citation type="submission" date="2016-09" db="EMBL/GenBank/DDBJ databases">
        <title>genome sequence of Mycobacterium sp. 739 SCH.</title>
        <authorList>
            <person name="Greninger A.L."/>
            <person name="Qin X."/>
            <person name="Jerome K."/>
            <person name="Vora S."/>
            <person name="Quinn K."/>
        </authorList>
    </citation>
    <scope>NUCLEOTIDE SEQUENCE [LARGE SCALE GENOMIC DNA]</scope>
    <source>
        <strain evidence="3 4">SCH</strain>
    </source>
</reference>
<feature type="coiled-coil region" evidence="1">
    <location>
        <begin position="91"/>
        <end position="125"/>
    </location>
</feature>
<feature type="region of interest" description="Disordered" evidence="2">
    <location>
        <begin position="196"/>
        <end position="226"/>
    </location>
</feature>
<dbReference type="EMBL" id="MCHX01000087">
    <property type="protein sequence ID" value="OFJ50942.1"/>
    <property type="molecule type" value="Genomic_DNA"/>
</dbReference>
<accession>A0A1E8PX71</accession>
<evidence type="ECO:0000256" key="1">
    <source>
        <dbReference type="SAM" id="Coils"/>
    </source>
</evidence>
<comment type="caution">
    <text evidence="3">The sequence shown here is derived from an EMBL/GenBank/DDBJ whole genome shotgun (WGS) entry which is preliminary data.</text>
</comment>
<evidence type="ECO:0000313" key="4">
    <source>
        <dbReference type="Proteomes" id="UP000178953"/>
    </source>
</evidence>
<feature type="region of interest" description="Disordered" evidence="2">
    <location>
        <begin position="265"/>
        <end position="339"/>
    </location>
</feature>
<proteinExistence type="predicted"/>
<keyword evidence="4" id="KW-1185">Reference proteome</keyword>
<sequence>MPATEHSAEILAGSWPAQSVMSWSGYAMDFSQAANRLFKELDTQADIKDILGPMEGAFIDSARGLAMGRETALQNRIEAYRHISKKSHWAANELHSTKSDLVEIVKQAEENIKTSRENAEKAKAVARANPLAGEPAVAAIESQLQSSIAAIVALAKSNAMARDSQGAGTVTALSTDISQWAAPFVNHILPQTGGIPDMGGLPAAPAPAAPASPGGIKPVDYTSTGDSLRQAAGTENAQNAANNTQGRPENNVQQTAFKQPDKIEPHEAGKQQTSSPPAASAPSSPSPSSAGSSGNPSSVLGQMMKPASSGSSSSSPASSSSSASSGASNPAAASQSSQMANANGANAGAGTGTGANAAANAAGRAGMASLGSGIADTSAKMASGAVNAASNAMSTAANVGSNVAQNVAHAAAQAPAAASPGAVTTPASVGGAPVSGGAPMGGMMPAAPAGGVGAVNPVTSGGGAPSAPAATPTSPAASPVGGGVPQATAAGAAGSSYAPVAVPHSLIRGIGADGATGDVIFDQAMDAGHDVVKALVAQTLGTGYIDIHYAVSLIWERGGTISAWMATSEGASYIPLGVRVPQDVRLSITDPIIGHELTKTSAEAGGANPLEIVVRQAEAREQAAPGARVLALASSLPMDRVMDWAGMVGARPVSVNPKEVDRATGTDMSMLHRCAVAMPWEWRQANAFSEDDRLRVAARHMHMAANAGHLGGGAAERVIELFEERQPIPEPLWADVAKQRFMALIGYQSAMSNAGQGGAEPPARLLASARAAEVVLCLRDYGSAEGCADLLYASRLAGAPLSPAAAVA</sequence>
<feature type="region of interest" description="Disordered" evidence="2">
    <location>
        <begin position="462"/>
        <end position="483"/>
    </location>
</feature>
<evidence type="ECO:0000313" key="3">
    <source>
        <dbReference type="EMBL" id="OFJ50942.1"/>
    </source>
</evidence>
<protein>
    <submittedName>
        <fullName evidence="3">Uncharacterized protein</fullName>
    </submittedName>
</protein>
<feature type="compositionally biased region" description="Low complexity" evidence="2">
    <location>
        <begin position="307"/>
        <end position="339"/>
    </location>
</feature>
<keyword evidence="1" id="KW-0175">Coiled coil</keyword>
<dbReference type="Proteomes" id="UP000178953">
    <property type="component" value="Unassembled WGS sequence"/>
</dbReference>
<gene>
    <name evidence="3" type="ORF">BEL07_25535</name>
</gene>
<dbReference type="AlphaFoldDB" id="A0A1E8PX71"/>